<dbReference type="InterPro" id="IPR036412">
    <property type="entry name" value="HAD-like_sf"/>
</dbReference>
<comment type="catalytic activity">
    <reaction evidence="1 5">
        <text>alpha,alpha-trehalose 6-phosphate + H2O = alpha,alpha-trehalose + phosphate</text>
        <dbReference type="Rhea" id="RHEA:23420"/>
        <dbReference type="ChEBI" id="CHEBI:15377"/>
        <dbReference type="ChEBI" id="CHEBI:16551"/>
        <dbReference type="ChEBI" id="CHEBI:43474"/>
        <dbReference type="ChEBI" id="CHEBI:58429"/>
        <dbReference type="EC" id="3.1.3.12"/>
    </reaction>
</comment>
<evidence type="ECO:0000256" key="2">
    <source>
        <dbReference type="ARBA" id="ARBA00005199"/>
    </source>
</evidence>
<accession>A0AAV8XUE6</accession>
<dbReference type="PANTHER" id="PTHR43768">
    <property type="entry name" value="TREHALOSE 6-PHOSPHATE PHOSPHATASE"/>
    <property type="match status" value="1"/>
</dbReference>
<dbReference type="GO" id="GO:0004805">
    <property type="term" value="F:trehalose-phosphatase activity"/>
    <property type="evidence" value="ECO:0007669"/>
    <property type="project" value="UniProtKB-EC"/>
</dbReference>
<dbReference type="PANTHER" id="PTHR43768:SF3">
    <property type="entry name" value="TREHALOSE 6-PHOSPHATE PHOSPHATASE"/>
    <property type="match status" value="1"/>
</dbReference>
<comment type="similarity">
    <text evidence="3 5">Belongs to the trehalose phosphatase family.</text>
</comment>
<evidence type="ECO:0000256" key="5">
    <source>
        <dbReference type="RuleBase" id="RU361117"/>
    </source>
</evidence>
<evidence type="ECO:0000313" key="7">
    <source>
        <dbReference type="Proteomes" id="UP001162156"/>
    </source>
</evidence>
<dbReference type="EMBL" id="JANEYF010002745">
    <property type="protein sequence ID" value="KAJ8942690.1"/>
    <property type="molecule type" value="Genomic_DNA"/>
</dbReference>
<dbReference type="EC" id="3.1.3.12" evidence="5"/>
<sequence>MSSTSSNCEFLSPTFDCYEEYLKTYLRSSAKLAILLDYDGIFLAIISGRNVNNVKEIVGIEKITYAGNHGLEVLYPDGTTYVHQLPAEFNDQVKEVINKLKGTVVRDGAWIEDKGASLTFHFRAVPENLRNEIEQTAHKIIEDANFKVGKAHCALEARPKVEWNKGKVALLILNKEFGEKWSENVKVIFAGDDTTDEDAMQALKGNAATFRIAPSVDIETHAVKLLSSTEAALNMLKFVEKIFRKC</sequence>
<evidence type="ECO:0000256" key="4">
    <source>
        <dbReference type="ARBA" id="ARBA00022801"/>
    </source>
</evidence>
<comment type="caution">
    <text evidence="6">The sequence shown here is derived from an EMBL/GenBank/DDBJ whole genome shotgun (WGS) entry which is preliminary data.</text>
</comment>
<name>A0AAV8XUE6_9CUCU</name>
<reference evidence="6" key="1">
    <citation type="journal article" date="2023" name="Insect Mol. Biol.">
        <title>Genome sequencing provides insights into the evolution of gene families encoding plant cell wall-degrading enzymes in longhorned beetles.</title>
        <authorList>
            <person name="Shin N.R."/>
            <person name="Okamura Y."/>
            <person name="Kirsch R."/>
            <person name="Pauchet Y."/>
        </authorList>
    </citation>
    <scope>NUCLEOTIDE SEQUENCE</scope>
    <source>
        <strain evidence="6">RBIC_L_NR</strain>
    </source>
</reference>
<dbReference type="AlphaFoldDB" id="A0AAV8XUE6"/>
<dbReference type="NCBIfam" id="TIGR01484">
    <property type="entry name" value="HAD-SF-IIB"/>
    <property type="match status" value="1"/>
</dbReference>
<evidence type="ECO:0000313" key="6">
    <source>
        <dbReference type="EMBL" id="KAJ8942690.1"/>
    </source>
</evidence>
<gene>
    <name evidence="6" type="ORF">NQ314_010014</name>
</gene>
<dbReference type="InterPro" id="IPR044651">
    <property type="entry name" value="OTSB-like"/>
</dbReference>
<dbReference type="SUPFAM" id="SSF56784">
    <property type="entry name" value="HAD-like"/>
    <property type="match status" value="1"/>
</dbReference>
<dbReference type="InterPro" id="IPR003337">
    <property type="entry name" value="Trehalose_PPase"/>
</dbReference>
<dbReference type="Proteomes" id="UP001162156">
    <property type="component" value="Unassembled WGS sequence"/>
</dbReference>
<comment type="function">
    <text evidence="5">Removes the phosphate from trehalose 6-phosphate to produce free trehalose.</text>
</comment>
<dbReference type="Gene3D" id="3.40.50.1000">
    <property type="entry name" value="HAD superfamily/HAD-like"/>
    <property type="match status" value="2"/>
</dbReference>
<dbReference type="GO" id="GO:0005992">
    <property type="term" value="P:trehalose biosynthetic process"/>
    <property type="evidence" value="ECO:0007669"/>
    <property type="project" value="InterPro"/>
</dbReference>
<protein>
    <recommendedName>
        <fullName evidence="5">Trehalose 6-phosphate phosphatase</fullName>
        <ecNumber evidence="5">3.1.3.12</ecNumber>
    </recommendedName>
</protein>
<proteinExistence type="inferred from homology"/>
<evidence type="ECO:0000256" key="3">
    <source>
        <dbReference type="ARBA" id="ARBA00008770"/>
    </source>
</evidence>
<dbReference type="Pfam" id="PF02358">
    <property type="entry name" value="Trehalose_PPase"/>
    <property type="match status" value="1"/>
</dbReference>
<dbReference type="NCBIfam" id="TIGR00685">
    <property type="entry name" value="T6PP"/>
    <property type="match status" value="1"/>
</dbReference>
<organism evidence="6 7">
    <name type="scientific">Rhamnusium bicolor</name>
    <dbReference type="NCBI Taxonomy" id="1586634"/>
    <lineage>
        <taxon>Eukaryota</taxon>
        <taxon>Metazoa</taxon>
        <taxon>Ecdysozoa</taxon>
        <taxon>Arthropoda</taxon>
        <taxon>Hexapoda</taxon>
        <taxon>Insecta</taxon>
        <taxon>Pterygota</taxon>
        <taxon>Neoptera</taxon>
        <taxon>Endopterygota</taxon>
        <taxon>Coleoptera</taxon>
        <taxon>Polyphaga</taxon>
        <taxon>Cucujiformia</taxon>
        <taxon>Chrysomeloidea</taxon>
        <taxon>Cerambycidae</taxon>
        <taxon>Lepturinae</taxon>
        <taxon>Rhagiini</taxon>
        <taxon>Rhamnusium</taxon>
    </lineage>
</organism>
<comment type="pathway">
    <text evidence="2 5">Glycan biosynthesis; trehalose biosynthesis.</text>
</comment>
<evidence type="ECO:0000256" key="1">
    <source>
        <dbReference type="ARBA" id="ARBA00000500"/>
    </source>
</evidence>
<dbReference type="InterPro" id="IPR006379">
    <property type="entry name" value="HAD-SF_hydro_IIB"/>
</dbReference>
<keyword evidence="7" id="KW-1185">Reference proteome</keyword>
<dbReference type="InterPro" id="IPR023214">
    <property type="entry name" value="HAD_sf"/>
</dbReference>
<comment type="cofactor">
    <cofactor evidence="5">
        <name>a divalent metal cation</name>
        <dbReference type="ChEBI" id="CHEBI:60240"/>
    </cofactor>
</comment>
<keyword evidence="4 5" id="KW-0378">Hydrolase</keyword>